<reference evidence="1" key="1">
    <citation type="journal article" date="2020" name="mSystems">
        <title>Genome- and Community-Level Interaction Insights into Carbon Utilization and Element Cycling Functions of Hydrothermarchaeota in Hydrothermal Sediment.</title>
        <authorList>
            <person name="Zhou Z."/>
            <person name="Liu Y."/>
            <person name="Xu W."/>
            <person name="Pan J."/>
            <person name="Luo Z.H."/>
            <person name="Li M."/>
        </authorList>
    </citation>
    <scope>NUCLEOTIDE SEQUENCE [LARGE SCALE GENOMIC DNA]</scope>
    <source>
        <strain evidence="1">SpSt-26</strain>
    </source>
</reference>
<accession>A0A7J2TL92</accession>
<evidence type="ECO:0000313" key="1">
    <source>
        <dbReference type="EMBL" id="HEH35861.1"/>
    </source>
</evidence>
<organism evidence="1">
    <name type="scientific">Archaeoglobus fulgidus</name>
    <dbReference type="NCBI Taxonomy" id="2234"/>
    <lineage>
        <taxon>Archaea</taxon>
        <taxon>Methanobacteriati</taxon>
        <taxon>Methanobacteriota</taxon>
        <taxon>Archaeoglobi</taxon>
        <taxon>Archaeoglobales</taxon>
        <taxon>Archaeoglobaceae</taxon>
        <taxon>Archaeoglobus</taxon>
    </lineage>
</organism>
<proteinExistence type="predicted"/>
<name>A0A7J2TL92_ARCFL</name>
<comment type="caution">
    <text evidence="1">The sequence shown here is derived from an EMBL/GenBank/DDBJ whole genome shotgun (WGS) entry which is preliminary data.</text>
</comment>
<dbReference type="EMBL" id="DSLA01000108">
    <property type="protein sequence ID" value="HEH35861.1"/>
    <property type="molecule type" value="Genomic_DNA"/>
</dbReference>
<sequence length="139" mass="16229">MGLDKIGNYKHFLATLSNVQIDPQQNGRIYVPLLSSKTKFQAFWNEIPLSEFQSRRRSAIEIIPSAVEDIRIYVTNMADISEFSGFIRDCLFCKSYQDYLKFFERPFLPDQMIKLRILILSDIIPKILKLSENSFNINV</sequence>
<gene>
    <name evidence="1" type="ORF">ENP88_06970</name>
</gene>
<dbReference type="AlphaFoldDB" id="A0A7J2TL92"/>
<protein>
    <submittedName>
        <fullName evidence="1">Uncharacterized protein</fullName>
    </submittedName>
</protein>